<reference evidence="3 4" key="1">
    <citation type="journal article" date="1998" name="Science">
        <title>Genome sequence of the nematode C. elegans: a platform for investigating biology.</title>
        <authorList>
            <consortium name="The C. elegans sequencing consortium"/>
            <person name="Sulson J.E."/>
            <person name="Waterston R."/>
        </authorList>
    </citation>
    <scope>NUCLEOTIDE SEQUENCE [LARGE SCALE GENOMIC DNA]</scope>
    <source>
        <strain evidence="3 4">Bristol N2</strain>
    </source>
</reference>
<dbReference type="PhylomeDB" id="Q18974"/>
<dbReference type="InterPro" id="IPR029058">
    <property type="entry name" value="AB_hydrolase_fold"/>
</dbReference>
<dbReference type="GO" id="GO:0019441">
    <property type="term" value="P:L-tryptophan catabolic process to kynurenine"/>
    <property type="evidence" value="ECO:0000318"/>
    <property type="project" value="GO_Central"/>
</dbReference>
<feature type="domain" description="BD-FAE-like" evidence="2">
    <location>
        <begin position="67"/>
        <end position="151"/>
    </location>
</feature>
<dbReference type="EMBL" id="BX284604">
    <property type="protein sequence ID" value="CCD63355.1"/>
    <property type="molecule type" value="Genomic_DNA"/>
</dbReference>
<evidence type="ECO:0007829" key="6">
    <source>
        <dbReference type="PeptideAtlas" id="Q18974"/>
    </source>
</evidence>
<evidence type="ECO:0000313" key="3">
    <source>
        <dbReference type="EMBL" id="CCD63355.1"/>
    </source>
</evidence>
<proteinExistence type="evidence at protein level"/>
<dbReference type="AlphaFoldDB" id="Q18974"/>
<dbReference type="SMR" id="Q18974"/>
<dbReference type="GO" id="GO:0005737">
    <property type="term" value="C:cytoplasm"/>
    <property type="evidence" value="ECO:0000318"/>
    <property type="project" value="GO_Central"/>
</dbReference>
<dbReference type="OrthoDB" id="433474at2759"/>
<dbReference type="Bgee" id="WBGene00017051">
    <property type="expression patterns" value="Expressed in adult organism and 1 other cell type or tissue"/>
</dbReference>
<keyword evidence="4" id="KW-1185">Reference proteome</keyword>
<name>Q18974_CAEEL</name>
<protein>
    <submittedName>
        <fullName evidence="3">BD-FAE-like domain-containing protein</fullName>
    </submittedName>
</protein>
<dbReference type="UCSC" id="D2024.2">
    <property type="organism name" value="c. elegans"/>
</dbReference>
<dbReference type="PANTHER" id="PTHR48081:SF33">
    <property type="entry name" value="KYNURENINE FORMAMIDASE"/>
    <property type="match status" value="1"/>
</dbReference>
<dbReference type="SUPFAM" id="SSF53474">
    <property type="entry name" value="alpha/beta-Hydrolases"/>
    <property type="match status" value="1"/>
</dbReference>
<dbReference type="Gene3D" id="3.40.50.1820">
    <property type="entry name" value="alpha/beta hydrolase"/>
    <property type="match status" value="1"/>
</dbReference>
<organism evidence="3 4">
    <name type="scientific">Caenorhabditis elegans</name>
    <dbReference type="NCBI Taxonomy" id="6239"/>
    <lineage>
        <taxon>Eukaryota</taxon>
        <taxon>Metazoa</taxon>
        <taxon>Ecdysozoa</taxon>
        <taxon>Nematoda</taxon>
        <taxon>Chromadorea</taxon>
        <taxon>Rhabditida</taxon>
        <taxon>Rhabditina</taxon>
        <taxon>Rhabditomorpha</taxon>
        <taxon>Rhabditoidea</taxon>
        <taxon>Rhabditidae</taxon>
        <taxon>Peloderinae</taxon>
        <taxon>Caenorhabditis</taxon>
    </lineage>
</organism>
<dbReference type="ESTHER" id="caeel-D2024.2">
    <property type="family name" value="BD-FAE"/>
</dbReference>
<evidence type="ECO:0000313" key="5">
    <source>
        <dbReference type="WormBase" id="D2024.2"/>
    </source>
</evidence>
<sequence>MNEMTLLYSPSCWVPGKNRDEVMNDFFAGIKNAFEALKNDEKIPRKENVAYGMEENQKVDIWGDASDKLLIFIHGGYWAAGTRKDCLTPARCALNNEYAFASVGYGLSTEGRTLTETVEDVVNGVDFILKLYPNVSNVLVGGHSAGAHLAMNAVARLRNPRIRGLLLFSGCYFLEELIGTEIGTDINLTTDQAKLNSCDLSKLDGLKLDSLVILGLQEAPKLIEQNRDFVAQQGQSRIEEFPNSGHYTIMTNLLNHTSGEYLAMEKFLKNF</sequence>
<evidence type="ECO:0000313" key="4">
    <source>
        <dbReference type="Proteomes" id="UP000001940"/>
    </source>
</evidence>
<gene>
    <name evidence="3 5" type="primary">afmd-1</name>
    <name evidence="3" type="ORF">CELE_D2024.2</name>
    <name evidence="5" type="ORF">D2024.2</name>
</gene>
<dbReference type="PIR" id="T34202">
    <property type="entry name" value="T34202"/>
</dbReference>
<dbReference type="InParanoid" id="Q18974"/>
<dbReference type="RefSeq" id="NP_501149.1">
    <property type="nucleotide sequence ID" value="NM_068748.6"/>
</dbReference>
<dbReference type="eggNOG" id="KOG4627">
    <property type="taxonomic scope" value="Eukaryota"/>
</dbReference>
<dbReference type="GeneID" id="177499"/>
<dbReference type="PANTHER" id="PTHR48081">
    <property type="entry name" value="AB HYDROLASE SUPERFAMILY PROTEIN C4A8.06C"/>
    <property type="match status" value="1"/>
</dbReference>
<dbReference type="Pfam" id="PF20434">
    <property type="entry name" value="BD-FAE"/>
    <property type="match status" value="1"/>
</dbReference>
<dbReference type="InterPro" id="IPR049492">
    <property type="entry name" value="BD-FAE-like_dom"/>
</dbReference>
<accession>Q18974</accession>
<dbReference type="HOGENOM" id="CLU_012494_4_7_1"/>
<dbReference type="GO" id="GO:0016787">
    <property type="term" value="F:hydrolase activity"/>
    <property type="evidence" value="ECO:0007669"/>
    <property type="project" value="UniProtKB-KW"/>
</dbReference>
<dbReference type="Proteomes" id="UP000001940">
    <property type="component" value="Chromosome IV"/>
</dbReference>
<dbReference type="AGR" id="WB:WBGene00017051"/>
<dbReference type="FunCoup" id="Q18974">
    <property type="interactions" value="1047"/>
</dbReference>
<keyword evidence="1" id="KW-0378">Hydrolase</keyword>
<dbReference type="PeptideAtlas" id="Q18974"/>
<dbReference type="PaxDb" id="6239-D2024.2"/>
<evidence type="ECO:0000259" key="2">
    <source>
        <dbReference type="Pfam" id="PF20434"/>
    </source>
</evidence>
<keyword evidence="6" id="KW-1267">Proteomics identification</keyword>
<dbReference type="InterPro" id="IPR050300">
    <property type="entry name" value="GDXG_lipolytic_enzyme"/>
</dbReference>
<dbReference type="OMA" id="PNCEIGA"/>
<dbReference type="STRING" id="6239.D2024.2.1"/>
<dbReference type="KEGG" id="cel:CELE_D2024.2"/>
<dbReference type="WormBase" id="D2024.2">
    <property type="protein sequence ID" value="CE04291"/>
    <property type="gene ID" value="WBGene00017051"/>
    <property type="gene designation" value="afmd-1"/>
</dbReference>
<dbReference type="CTD" id="177499"/>
<evidence type="ECO:0000256" key="1">
    <source>
        <dbReference type="ARBA" id="ARBA00022801"/>
    </source>
</evidence>